<dbReference type="Proteomes" id="UP000078407">
    <property type="component" value="Unassembled WGS sequence"/>
</dbReference>
<sequence length="274" mass="31482">MSFKDKVEELERRRKARSPELTVKDWISLYDLLRSARAQLPNSRYEHLASVLLTTLSVEHHPELYRLDGNKLNAVADDHFAWDLLSSPMKGKMSPEELAKRPKTLSQFLCIYDEDISSDESLRTHGFLRDAIAPILDFELLDSIEDEPDYKAKYFELLATQKLWTPPPLSGENYAIKREELLIAALAVIAQNQRDANKKVVPTVTELLNQIEKHASAFWSASKQLPMSRDKAAKELGIALHLFEKSSQDIESHRRTKKDRRQNQEKESVTEGIQ</sequence>
<reference evidence="2 3" key="1">
    <citation type="submission" date="2016-04" db="EMBL/GenBank/DDBJ databases">
        <title>ATOL: Assembling a taxonomically balanced genome-scale reconstruction of the evolutionary history of the Enterobacteriaceae.</title>
        <authorList>
            <person name="Plunkett G.III."/>
            <person name="Neeno-Eckwall E.C."/>
            <person name="Glasner J.D."/>
            <person name="Perna N.T."/>
        </authorList>
    </citation>
    <scope>NUCLEOTIDE SEQUENCE [LARGE SCALE GENOMIC DNA]</scope>
    <source>
        <strain evidence="2 3">ATCC 51602</strain>
    </source>
</reference>
<comment type="caution">
    <text evidence="2">The sequence shown here is derived from an EMBL/GenBank/DDBJ whole genome shotgun (WGS) entry which is preliminary data.</text>
</comment>
<dbReference type="RefSeq" id="WP_064540157.1">
    <property type="nucleotide sequence ID" value="NZ_LXEQ01000001.1"/>
</dbReference>
<proteinExistence type="predicted"/>
<protein>
    <recommendedName>
        <fullName evidence="4">Phage protein</fullName>
    </recommendedName>
</protein>
<feature type="region of interest" description="Disordered" evidence="1">
    <location>
        <begin position="248"/>
        <end position="274"/>
    </location>
</feature>
<gene>
    <name evidence="2" type="ORF">M976_00241</name>
</gene>
<evidence type="ECO:0000256" key="1">
    <source>
        <dbReference type="SAM" id="MobiDB-lite"/>
    </source>
</evidence>
<dbReference type="EMBL" id="LXEQ01000001">
    <property type="protein sequence ID" value="OAT33493.1"/>
    <property type="molecule type" value="Genomic_DNA"/>
</dbReference>
<evidence type="ECO:0000313" key="3">
    <source>
        <dbReference type="Proteomes" id="UP000078407"/>
    </source>
</evidence>
<evidence type="ECO:0000313" key="2">
    <source>
        <dbReference type="EMBL" id="OAT33493.1"/>
    </source>
</evidence>
<organism evidence="2 3">
    <name type="scientific">Buttiauxella ferragutiae ATCC 51602</name>
    <dbReference type="NCBI Taxonomy" id="1354252"/>
    <lineage>
        <taxon>Bacteria</taxon>
        <taxon>Pseudomonadati</taxon>
        <taxon>Pseudomonadota</taxon>
        <taxon>Gammaproteobacteria</taxon>
        <taxon>Enterobacterales</taxon>
        <taxon>Enterobacteriaceae</taxon>
        <taxon>Buttiauxella</taxon>
    </lineage>
</organism>
<feature type="compositionally biased region" description="Basic and acidic residues" evidence="1">
    <location>
        <begin position="261"/>
        <end position="274"/>
    </location>
</feature>
<accession>A0ABX2WEJ0</accession>
<name>A0ABX2WEJ0_9ENTR</name>
<evidence type="ECO:0008006" key="4">
    <source>
        <dbReference type="Google" id="ProtNLM"/>
    </source>
</evidence>
<keyword evidence="3" id="KW-1185">Reference proteome</keyword>